<dbReference type="GO" id="GO:0042744">
    <property type="term" value="P:hydrogen peroxide catabolic process"/>
    <property type="evidence" value="ECO:0007669"/>
    <property type="project" value="TreeGrafter"/>
</dbReference>
<dbReference type="EMBL" id="CAIIXF020000007">
    <property type="protein sequence ID" value="CAH1789718.1"/>
    <property type="molecule type" value="Genomic_DNA"/>
</dbReference>
<evidence type="ECO:0000313" key="3">
    <source>
        <dbReference type="Proteomes" id="UP000749559"/>
    </source>
</evidence>
<evidence type="ECO:0000256" key="1">
    <source>
        <dbReference type="ARBA" id="ARBA00023002"/>
    </source>
</evidence>
<dbReference type="Proteomes" id="UP000749559">
    <property type="component" value="Unassembled WGS sequence"/>
</dbReference>
<dbReference type="PANTHER" id="PTHR31356:SF15">
    <property type="entry name" value="PLANT HEME PEROXIDASE FAMILY PROFILE DOMAIN-CONTAINING PROTEIN"/>
    <property type="match status" value="1"/>
</dbReference>
<keyword evidence="3" id="KW-1185">Reference proteome</keyword>
<name>A0A8J1XPS1_OWEFU</name>
<dbReference type="SUPFAM" id="SSF48113">
    <property type="entry name" value="Heme-dependent peroxidases"/>
    <property type="match status" value="1"/>
</dbReference>
<sequence>PRSRPELAVALLGAHSLGRTHLNASGYDGAWDNTVNRIDTLYYKDILKLDWTQQEMKNTKGDVKLQWNGSFSGFNSGTMMLHADLCLRKVLSPIKKNGTSACPFIKNCQDQPETIKYVELFAENITAWEENFKEAYTKMITTGYTKSQLYIPV</sequence>
<keyword evidence="1" id="KW-0560">Oxidoreductase</keyword>
<organism evidence="2 3">
    <name type="scientific">Owenia fusiformis</name>
    <name type="common">Polychaete worm</name>
    <dbReference type="NCBI Taxonomy" id="6347"/>
    <lineage>
        <taxon>Eukaryota</taxon>
        <taxon>Metazoa</taxon>
        <taxon>Spiralia</taxon>
        <taxon>Lophotrochozoa</taxon>
        <taxon>Annelida</taxon>
        <taxon>Polychaeta</taxon>
        <taxon>Sedentaria</taxon>
        <taxon>Canalipalpata</taxon>
        <taxon>Sabellida</taxon>
        <taxon>Oweniida</taxon>
        <taxon>Oweniidae</taxon>
        <taxon>Owenia</taxon>
    </lineage>
</organism>
<dbReference type="AlphaFoldDB" id="A0A8J1XPS1"/>
<comment type="caution">
    <text evidence="2">The sequence shown here is derived from an EMBL/GenBank/DDBJ whole genome shotgun (WGS) entry which is preliminary data.</text>
</comment>
<dbReference type="InterPro" id="IPR010255">
    <property type="entry name" value="Haem_peroxidase_sf"/>
</dbReference>
<dbReference type="GO" id="GO:0034599">
    <property type="term" value="P:cellular response to oxidative stress"/>
    <property type="evidence" value="ECO:0007669"/>
    <property type="project" value="InterPro"/>
</dbReference>
<dbReference type="GO" id="GO:0000302">
    <property type="term" value="P:response to reactive oxygen species"/>
    <property type="evidence" value="ECO:0007669"/>
    <property type="project" value="TreeGrafter"/>
</dbReference>
<feature type="non-terminal residue" evidence="2">
    <location>
        <position position="153"/>
    </location>
</feature>
<dbReference type="GO" id="GO:0020037">
    <property type="term" value="F:heme binding"/>
    <property type="evidence" value="ECO:0007669"/>
    <property type="project" value="InterPro"/>
</dbReference>
<dbReference type="GO" id="GO:0004601">
    <property type="term" value="F:peroxidase activity"/>
    <property type="evidence" value="ECO:0007669"/>
    <property type="project" value="InterPro"/>
</dbReference>
<dbReference type="OrthoDB" id="10047624at2759"/>
<dbReference type="Gene3D" id="1.10.420.10">
    <property type="entry name" value="Peroxidase, domain 2"/>
    <property type="match status" value="1"/>
</dbReference>
<protein>
    <submittedName>
        <fullName evidence="2">Uncharacterized protein</fullName>
    </submittedName>
</protein>
<proteinExistence type="predicted"/>
<reference evidence="2" key="1">
    <citation type="submission" date="2022-03" db="EMBL/GenBank/DDBJ databases">
        <authorList>
            <person name="Martin C."/>
        </authorList>
    </citation>
    <scope>NUCLEOTIDE SEQUENCE</scope>
</reference>
<dbReference type="InterPro" id="IPR044831">
    <property type="entry name" value="Ccp1-like"/>
</dbReference>
<gene>
    <name evidence="2" type="ORF">OFUS_LOCUS15028</name>
</gene>
<evidence type="ECO:0000313" key="2">
    <source>
        <dbReference type="EMBL" id="CAH1789718.1"/>
    </source>
</evidence>
<accession>A0A8J1XPS1</accession>
<dbReference type="PANTHER" id="PTHR31356">
    <property type="entry name" value="THYLAKOID LUMENAL 29 KDA PROTEIN, CHLOROPLASTIC-RELATED"/>
    <property type="match status" value="1"/>
</dbReference>